<dbReference type="PANTHER" id="PTHR48084:SF1">
    <property type="entry name" value="2-OXOGLUTARATE SYNTHASE SUBUNIT KORB"/>
    <property type="match status" value="1"/>
</dbReference>
<dbReference type="OrthoDB" id="9775140at2"/>
<reference evidence="4 5" key="1">
    <citation type="submission" date="2013-11" db="EMBL/GenBank/DDBJ databases">
        <title>Metagenomic analysis of a methanogenic consortium involved in long chain n-alkane degradation.</title>
        <authorList>
            <person name="Davidova I.A."/>
            <person name="Callaghan A.V."/>
            <person name="Wawrik B."/>
            <person name="Pruitt S."/>
            <person name="Marks C."/>
            <person name="Duncan K.E."/>
            <person name="Suflita J.M."/>
        </authorList>
    </citation>
    <scope>NUCLEOTIDE SEQUENCE [LARGE SCALE GENOMIC DNA]</scope>
    <source>
        <strain evidence="4 5">SPR</strain>
    </source>
</reference>
<dbReference type="InParanoid" id="A0A0D2GGU1"/>
<evidence type="ECO:0000313" key="4">
    <source>
        <dbReference type="EMBL" id="KIX14142.1"/>
    </source>
</evidence>
<evidence type="ECO:0000259" key="3">
    <source>
        <dbReference type="Pfam" id="PF02775"/>
    </source>
</evidence>
<dbReference type="InterPro" id="IPR019752">
    <property type="entry name" value="Pyrv/ketoisovalerate_OxRed_cat"/>
</dbReference>
<dbReference type="Pfam" id="PF02775">
    <property type="entry name" value="TPP_enzyme_C"/>
    <property type="match status" value="1"/>
</dbReference>
<dbReference type="Gene3D" id="3.40.920.10">
    <property type="entry name" value="Pyruvate-ferredoxin oxidoreductase, PFOR, domain III"/>
    <property type="match status" value="1"/>
</dbReference>
<dbReference type="InterPro" id="IPR051457">
    <property type="entry name" value="2-oxoacid:Fd_oxidoreductase"/>
</dbReference>
<dbReference type="SUPFAM" id="SSF52518">
    <property type="entry name" value="Thiamin diphosphate-binding fold (THDP-binding)"/>
    <property type="match status" value="1"/>
</dbReference>
<dbReference type="RefSeq" id="WP_044348004.1">
    <property type="nucleotide sequence ID" value="NZ_AZAC01000011.1"/>
</dbReference>
<feature type="domain" description="Thiamine pyrophosphate enzyme TPP-binding" evidence="3">
    <location>
        <begin position="47"/>
        <end position="193"/>
    </location>
</feature>
<dbReference type="GO" id="GO:0045333">
    <property type="term" value="P:cellular respiration"/>
    <property type="evidence" value="ECO:0007669"/>
    <property type="project" value="UniProtKB-ARBA"/>
</dbReference>
<comment type="caution">
    <text evidence="4">The sequence shown here is derived from an EMBL/GenBank/DDBJ whole genome shotgun (WGS) entry which is preliminary data.</text>
</comment>
<dbReference type="EMBL" id="AZAC01000011">
    <property type="protein sequence ID" value="KIX14142.1"/>
    <property type="molecule type" value="Genomic_DNA"/>
</dbReference>
<dbReference type="GO" id="GO:0016625">
    <property type="term" value="F:oxidoreductase activity, acting on the aldehyde or oxo group of donors, iron-sulfur protein as acceptor"/>
    <property type="evidence" value="ECO:0007669"/>
    <property type="project" value="UniProtKB-ARBA"/>
</dbReference>
<dbReference type="Pfam" id="PF01558">
    <property type="entry name" value="POR"/>
    <property type="match status" value="1"/>
</dbReference>
<dbReference type="STRING" id="1429043.X474_08890"/>
<protein>
    <submittedName>
        <fullName evidence="4">2-oxoglutarate synthase</fullName>
    </submittedName>
</protein>
<feature type="domain" description="Pyruvate/ketoisovalerate oxidoreductase catalytic" evidence="2">
    <location>
        <begin position="275"/>
        <end position="418"/>
    </location>
</feature>
<dbReference type="Gene3D" id="3.40.50.970">
    <property type="match status" value="1"/>
</dbReference>
<dbReference type="InterPro" id="IPR029061">
    <property type="entry name" value="THDP-binding"/>
</dbReference>
<dbReference type="InterPro" id="IPR011766">
    <property type="entry name" value="TPP_enzyme_TPP-bd"/>
</dbReference>
<keyword evidence="1" id="KW-0560">Oxidoreductase</keyword>
<dbReference type="GO" id="GO:0030976">
    <property type="term" value="F:thiamine pyrophosphate binding"/>
    <property type="evidence" value="ECO:0007669"/>
    <property type="project" value="InterPro"/>
</dbReference>
<dbReference type="AlphaFoldDB" id="A0A0D2GGU1"/>
<dbReference type="SUPFAM" id="SSF53323">
    <property type="entry name" value="Pyruvate-ferredoxin oxidoreductase, PFOR, domain III"/>
    <property type="match status" value="1"/>
</dbReference>
<dbReference type="PANTHER" id="PTHR48084">
    <property type="entry name" value="2-OXOGLUTARATE OXIDOREDUCTASE SUBUNIT KORB-RELATED"/>
    <property type="match status" value="1"/>
</dbReference>
<keyword evidence="5" id="KW-1185">Reference proteome</keyword>
<name>A0A0D2GGU1_9BACT</name>
<dbReference type="InterPro" id="IPR002869">
    <property type="entry name" value="Pyrv_flavodox_OxRed_cen"/>
</dbReference>
<dbReference type="GO" id="GO:0044281">
    <property type="term" value="P:small molecule metabolic process"/>
    <property type="evidence" value="ECO:0007669"/>
    <property type="project" value="UniProtKB-ARBA"/>
</dbReference>
<dbReference type="Proteomes" id="UP000032233">
    <property type="component" value="Unassembled WGS sequence"/>
</dbReference>
<sequence length="432" mass="46618">MADRTLLNLSRPPVFCPGCSHDSVLRTLDKTFVRMGLNGRDIAMVSDIGCSGLFDTFFNTHAFHGLHGRALTYASGLKLSRPDLNVVVTMGDGGLGIGGAHVLAACRKNLDITLLVLNNFNFGMTGGQCSATTPNDAQVSSGFLNRLDRPLDLYGVATAAGAPFVMRCSAYQKDLSQIMEQAINYKGFAILEIEGVCPGRYTKRNKITPKTIQEGLDADQRPQGPIPENQRTEYGDAYRAECEALEPLGRPLTIEKHFNPPFEGRVSVSLQGSAGQRAITAGELLGLAAQSAGLYATQKNEYNITVLRGPSITELNFSPVQIGYTGIEKPDVVLALAPEGVERRKEVYAKLGPETLVIQAAGVEIPETGAQVRLVDFKGQGLKNVDWSLASLAVLAKLNKVITLDMLNLALENRFKGKVLEISKVLVTNVEP</sequence>
<proteinExistence type="predicted"/>
<evidence type="ECO:0000259" key="2">
    <source>
        <dbReference type="Pfam" id="PF01558"/>
    </source>
</evidence>
<gene>
    <name evidence="4" type="ORF">X474_08890</name>
</gene>
<evidence type="ECO:0000256" key="1">
    <source>
        <dbReference type="ARBA" id="ARBA00023002"/>
    </source>
</evidence>
<accession>A0A0D2GGU1</accession>
<evidence type="ECO:0000313" key="5">
    <source>
        <dbReference type="Proteomes" id="UP000032233"/>
    </source>
</evidence>
<organism evidence="4 5">
    <name type="scientific">Dethiosulfatarculus sandiegensis</name>
    <dbReference type="NCBI Taxonomy" id="1429043"/>
    <lineage>
        <taxon>Bacteria</taxon>
        <taxon>Pseudomonadati</taxon>
        <taxon>Thermodesulfobacteriota</taxon>
        <taxon>Desulfarculia</taxon>
        <taxon>Desulfarculales</taxon>
        <taxon>Desulfarculaceae</taxon>
        <taxon>Dethiosulfatarculus</taxon>
    </lineage>
</organism>